<sequence>MRHHSSDTPLIGRPPAVPSFPRAATAPTGKAAFQNFNPRARSDLRRAASQRDLSPRSAAHYFRSTPDSRRSLRSFLSESDNETDLTRPTPEQGDEDEGEDGRRTDSIYVDKQTLRDRMDIRKRPSQEYHSASSGKQRSSRQSQKQKQKQKQRGRVRGDDLDQDEDDDDASILEPEQHSPRKRSHHGHRSRRSSGSRGAGGASSSRGRRHESIIPEESAEEQQVDADTEMDNGDLEDDRRRRRSPSRHTRRSVSRHTTATQDIRRNFSRSKSRLRNADSREFDPRASSRR</sequence>
<accession>A0ABR3ZVN1</accession>
<feature type="compositionally biased region" description="Acidic residues" evidence="1">
    <location>
        <begin position="216"/>
        <end position="235"/>
    </location>
</feature>
<keyword evidence="3" id="KW-1185">Reference proteome</keyword>
<feature type="compositionally biased region" description="Basic residues" evidence="1">
    <location>
        <begin position="179"/>
        <end position="193"/>
    </location>
</feature>
<feature type="compositionally biased region" description="Low complexity" evidence="1">
    <location>
        <begin position="132"/>
        <end position="142"/>
    </location>
</feature>
<evidence type="ECO:0000313" key="2">
    <source>
        <dbReference type="EMBL" id="KAL1903538.1"/>
    </source>
</evidence>
<dbReference type="Proteomes" id="UP001583186">
    <property type="component" value="Unassembled WGS sequence"/>
</dbReference>
<gene>
    <name evidence="2" type="ORF">Sste5346_000166</name>
</gene>
<proteinExistence type="predicted"/>
<evidence type="ECO:0000313" key="3">
    <source>
        <dbReference type="Proteomes" id="UP001583186"/>
    </source>
</evidence>
<feature type="compositionally biased region" description="Basic residues" evidence="1">
    <location>
        <begin position="239"/>
        <end position="253"/>
    </location>
</feature>
<protein>
    <submittedName>
        <fullName evidence="2">Uncharacterized protein</fullName>
    </submittedName>
</protein>
<dbReference type="EMBL" id="JAWCUI010000001">
    <property type="protein sequence ID" value="KAL1903538.1"/>
    <property type="molecule type" value="Genomic_DNA"/>
</dbReference>
<feature type="region of interest" description="Disordered" evidence="1">
    <location>
        <begin position="1"/>
        <end position="289"/>
    </location>
</feature>
<organism evidence="2 3">
    <name type="scientific">Sporothrix stenoceras</name>
    <dbReference type="NCBI Taxonomy" id="5173"/>
    <lineage>
        <taxon>Eukaryota</taxon>
        <taxon>Fungi</taxon>
        <taxon>Dikarya</taxon>
        <taxon>Ascomycota</taxon>
        <taxon>Pezizomycotina</taxon>
        <taxon>Sordariomycetes</taxon>
        <taxon>Sordariomycetidae</taxon>
        <taxon>Ophiostomatales</taxon>
        <taxon>Ophiostomataceae</taxon>
        <taxon>Sporothrix</taxon>
    </lineage>
</organism>
<feature type="compositionally biased region" description="Basic residues" evidence="1">
    <location>
        <begin position="143"/>
        <end position="154"/>
    </location>
</feature>
<feature type="compositionally biased region" description="Basic and acidic residues" evidence="1">
    <location>
        <begin position="274"/>
        <end position="289"/>
    </location>
</feature>
<evidence type="ECO:0000256" key="1">
    <source>
        <dbReference type="SAM" id="MobiDB-lite"/>
    </source>
</evidence>
<comment type="caution">
    <text evidence="2">The sequence shown here is derived from an EMBL/GenBank/DDBJ whole genome shotgun (WGS) entry which is preliminary data.</text>
</comment>
<feature type="compositionally biased region" description="Acidic residues" evidence="1">
    <location>
        <begin position="160"/>
        <end position="170"/>
    </location>
</feature>
<name>A0ABR3ZVN1_9PEZI</name>
<reference evidence="2 3" key="1">
    <citation type="journal article" date="2024" name="IMA Fungus">
        <title>IMA Genome - F19 : A genome assembly and annotation guide to empower mycologists, including annotated draft genome sequences of Ceratocystis pirilliformis, Diaporthe australafricana, Fusarium ophioides, Paecilomyces lecythidis, and Sporothrix stenoceras.</title>
        <authorList>
            <person name="Aylward J."/>
            <person name="Wilson A.M."/>
            <person name="Visagie C.M."/>
            <person name="Spraker J."/>
            <person name="Barnes I."/>
            <person name="Buitendag C."/>
            <person name="Ceriani C."/>
            <person name="Del Mar Angel L."/>
            <person name="du Plessis D."/>
            <person name="Fuchs T."/>
            <person name="Gasser K."/>
            <person name="Kramer D."/>
            <person name="Li W."/>
            <person name="Munsamy K."/>
            <person name="Piso A."/>
            <person name="Price J.L."/>
            <person name="Sonnekus B."/>
            <person name="Thomas C."/>
            <person name="van der Nest A."/>
            <person name="van Dijk A."/>
            <person name="van Heerden A."/>
            <person name="van Vuuren N."/>
            <person name="Yilmaz N."/>
            <person name="Duong T.A."/>
            <person name="van der Merwe N.A."/>
            <person name="Wingfield M.J."/>
            <person name="Wingfield B.D."/>
        </authorList>
    </citation>
    <scope>NUCLEOTIDE SEQUENCE [LARGE SCALE GENOMIC DNA]</scope>
    <source>
        <strain evidence="2 3">CMW 5346</strain>
    </source>
</reference>
<feature type="compositionally biased region" description="Basic and acidic residues" evidence="1">
    <location>
        <begin position="112"/>
        <end position="126"/>
    </location>
</feature>